<keyword evidence="5" id="KW-0808">Transferase</keyword>
<dbReference type="InterPro" id="IPR011009">
    <property type="entry name" value="Kinase-like_dom_sf"/>
</dbReference>
<evidence type="ECO:0000313" key="15">
    <source>
        <dbReference type="Proteomes" id="UP000788993"/>
    </source>
</evidence>
<dbReference type="PROSITE" id="PS00108">
    <property type="entry name" value="PROTEIN_KINASE_ST"/>
    <property type="match status" value="1"/>
</dbReference>
<evidence type="ECO:0000256" key="5">
    <source>
        <dbReference type="ARBA" id="ARBA00022679"/>
    </source>
</evidence>
<organism evidence="14 15">
    <name type="scientific">Ogataea polymorpha</name>
    <dbReference type="NCBI Taxonomy" id="460523"/>
    <lineage>
        <taxon>Eukaryota</taxon>
        <taxon>Fungi</taxon>
        <taxon>Dikarya</taxon>
        <taxon>Ascomycota</taxon>
        <taxon>Saccharomycotina</taxon>
        <taxon>Pichiomycetes</taxon>
        <taxon>Pichiales</taxon>
        <taxon>Pichiaceae</taxon>
        <taxon>Ogataea</taxon>
    </lineage>
</organism>
<dbReference type="Pfam" id="PF00400">
    <property type="entry name" value="WD40"/>
    <property type="match status" value="1"/>
</dbReference>
<dbReference type="PROSITE" id="PS50082">
    <property type="entry name" value="WD_REPEATS_2"/>
    <property type="match status" value="1"/>
</dbReference>
<evidence type="ECO:0000256" key="12">
    <source>
        <dbReference type="SAM" id="MobiDB-lite"/>
    </source>
</evidence>
<reference evidence="14" key="1">
    <citation type="journal article" date="2021" name="Open Biol.">
        <title>Shared evolutionary footprints suggest mitochondrial oxidative damage underlies multiple complex I losses in fungi.</title>
        <authorList>
            <person name="Schikora-Tamarit M.A."/>
            <person name="Marcet-Houben M."/>
            <person name="Nosek J."/>
            <person name="Gabaldon T."/>
        </authorList>
    </citation>
    <scope>NUCLEOTIDE SEQUENCE</scope>
    <source>
        <strain evidence="14">NCAIM Y.01608</strain>
    </source>
</reference>
<dbReference type="GO" id="GO:0004674">
    <property type="term" value="F:protein serine/threonine kinase activity"/>
    <property type="evidence" value="ECO:0007669"/>
    <property type="project" value="UniProtKB-KW"/>
</dbReference>
<evidence type="ECO:0000256" key="7">
    <source>
        <dbReference type="ARBA" id="ARBA00022741"/>
    </source>
</evidence>
<dbReference type="InterPro" id="IPR001680">
    <property type="entry name" value="WD40_rpt"/>
</dbReference>
<sequence length="1394" mass="156918">MGAQLSLLSPTAQTIAVSAYIDYLSDVQYSKPLSSTRFLKTIKCLDKEGAVVVKLLIKPSTELNLEAWVRELEKLRVDLLELPNVLPFEKIIDSQRAGYLIRPYIRYNLYDRISIRPFLEPIERKWIVYQLLVGLSRMHQKNVYHGDLKTENVLMTSWNWCLISDFAVFKPVYLPENNPSQFSFYFDTSQRHTCHVAPERFLASDKEVDEHPDAKLTWQMDIFSLGCAIAEIYLEGLSIFTLAQLFKYKKGEYQPNLDTIDDINVRRLIQSMIALDPRQRLSAQDCLTQFRRSVFPDHFYTFLHPYMRKLSDITEVSDPFRSCDMRIARVYNDFDKISLYLGFKHQYDDDKKLVTDTMIPVRLQLPGMNDHVPKPTNEVFKASNDCASLILLSLVLHSVRNSTHSSFRVQACDIILSFAEQLHDEAKLDRCLPYLMYMLDDPSEDVQSAALRCLTQLLTMVDVITPVNAYIFPEYVLPKLQQFLKRTYQDTTQPEAGRYLRSVFAGCLPYLARTARRFYEMATLFSVQPQHAASDEFAIENDLQLEKSFKNMVVEFESLVVQILTDQDSFVRISLLKNILPLAAFFGKDRTNDIILSHLITYLNDKNPNIRLGFVASIVPISIFVGIVSLEQYILPLLVQSLNDADELVVIGVIKTFTELCKLGLVRKVHYWDLVKLTIRLLLLPNETIRQAVLDLVVAVGSSLSLADLYCMLYPIIRPFFQDELTEFSWESLYISAQQPISLAVYTLAQAWSLKQDQSLFWQRVEASHRRGDLFNTSGIAFLRKNVSQSSLHRFHGVDDMTVVANNEVPLSQSDLQHVERLKSVGMADSELWKVATLRSYIYKIARTNSQQMISADVSKPNVLPRTVFFDVLHRSEVVPSEDPASGALNGSAASSAPRKASALLYGTAAKADPLTFTSSRAVGGETTSLPPSTPVSAEESTSVQKITTKIKHSYSGTNPYILKFLGSMSFEPTLDDYNEFGGPAAAYEPPETREKSQVSGTLISRLVEHKAAITGLEVSPDHKFFISSDESGELKLWDSARLEMNVTGSSTLAVNLESPIVAIKFMPNRYCLAVATKDGYIKIFRLEFANTHRKHSSAKTSLIRHYKLDKTDRYALQLGFFWRAEKPLLVATTPTSKLFGLDVRTMKPVFSVQCNLSHGIPTALAVDESQGWAVVGTSKGILDLWDLNFEISLKSAKFRGSSFPIHRIETLPPEYSPNGRKSRYIAVIGGSGDADVTVWDVARLQPRQVFCCSSVSSTIETYIVTELGNENDSLDDQLAQLELSDELITADKSCTALKCAGGVLVSAAPHNQLTVWDLGEPERSCLVGNAAAASFVATQINSSLMFVSERRTGQKRTAAAVGHRDRVLHIAWVCLPYDMLVSGDRSGTINVYR</sequence>
<keyword evidence="6" id="KW-0677">Repeat</keyword>
<dbReference type="SMART" id="SM00320">
    <property type="entry name" value="WD40"/>
    <property type="match status" value="5"/>
</dbReference>
<comment type="subcellular location">
    <subcellularLocation>
        <location evidence="1">Endosome membrane</location>
        <topology evidence="1">Lipid-anchor</topology>
    </subcellularLocation>
    <subcellularLocation>
        <location evidence="10">Golgi apparatus</location>
        <location evidence="10">trans-Golgi network membrane</location>
        <topology evidence="10">Lipid-anchor</topology>
    </subcellularLocation>
</comment>
<evidence type="ECO:0000256" key="6">
    <source>
        <dbReference type="ARBA" id="ARBA00022737"/>
    </source>
</evidence>
<dbReference type="InterPro" id="IPR036322">
    <property type="entry name" value="WD40_repeat_dom_sf"/>
</dbReference>
<keyword evidence="3" id="KW-0723">Serine/threonine-protein kinase</keyword>
<dbReference type="GO" id="GO:0010008">
    <property type="term" value="C:endosome membrane"/>
    <property type="evidence" value="ECO:0007669"/>
    <property type="project" value="UniProtKB-SubCell"/>
</dbReference>
<dbReference type="InterPro" id="IPR055231">
    <property type="entry name" value="2AA_helical"/>
</dbReference>
<dbReference type="InterPro" id="IPR015943">
    <property type="entry name" value="WD40/YVTN_repeat-like_dom_sf"/>
</dbReference>
<feature type="domain" description="Protein kinase" evidence="13">
    <location>
        <begin position="27"/>
        <end position="307"/>
    </location>
</feature>
<dbReference type="EMBL" id="JAEUBD010000526">
    <property type="protein sequence ID" value="KAH3673898.1"/>
    <property type="molecule type" value="Genomic_DNA"/>
</dbReference>
<dbReference type="InterPro" id="IPR008271">
    <property type="entry name" value="Ser/Thr_kinase_AS"/>
</dbReference>
<dbReference type="Pfam" id="PF00069">
    <property type="entry name" value="Pkinase"/>
    <property type="match status" value="1"/>
</dbReference>
<evidence type="ECO:0000259" key="13">
    <source>
        <dbReference type="PROSITE" id="PS50011"/>
    </source>
</evidence>
<keyword evidence="9" id="KW-0067">ATP-binding</keyword>
<dbReference type="PANTHER" id="PTHR17583">
    <property type="entry name" value="PHOSPHOINOSITIDE 3-KINASE REGULATORY SUBUNIT 4"/>
    <property type="match status" value="1"/>
</dbReference>
<dbReference type="EC" id="2.7.11.1" evidence="2"/>
<evidence type="ECO:0000256" key="10">
    <source>
        <dbReference type="ARBA" id="ARBA00037864"/>
    </source>
</evidence>
<dbReference type="Proteomes" id="UP000788993">
    <property type="component" value="Unassembled WGS sequence"/>
</dbReference>
<evidence type="ECO:0000256" key="1">
    <source>
        <dbReference type="ARBA" id="ARBA00004455"/>
    </source>
</evidence>
<comment type="caution">
    <text evidence="14">The sequence shown here is derived from an EMBL/GenBank/DDBJ whole genome shotgun (WGS) entry which is preliminary data.</text>
</comment>
<dbReference type="GO" id="GO:0071561">
    <property type="term" value="C:nucleus-vacuole junction"/>
    <property type="evidence" value="ECO:0007669"/>
    <property type="project" value="TreeGrafter"/>
</dbReference>
<dbReference type="InterPro" id="IPR016024">
    <property type="entry name" value="ARM-type_fold"/>
</dbReference>
<dbReference type="Gene3D" id="2.130.10.10">
    <property type="entry name" value="YVTN repeat-like/Quinoprotein amine dehydrogenase"/>
    <property type="match status" value="2"/>
</dbReference>
<dbReference type="GO" id="GO:0045324">
    <property type="term" value="P:late endosome to vacuole transport"/>
    <property type="evidence" value="ECO:0007669"/>
    <property type="project" value="InterPro"/>
</dbReference>
<evidence type="ECO:0000256" key="3">
    <source>
        <dbReference type="ARBA" id="ARBA00022527"/>
    </source>
</evidence>
<feature type="repeat" description="WD" evidence="11">
    <location>
        <begin position="1007"/>
        <end position="1039"/>
    </location>
</feature>
<dbReference type="InterPro" id="IPR011989">
    <property type="entry name" value="ARM-like"/>
</dbReference>
<evidence type="ECO:0000256" key="11">
    <source>
        <dbReference type="PROSITE-ProRule" id="PRU00221"/>
    </source>
</evidence>
<dbReference type="GO" id="GO:0005794">
    <property type="term" value="C:Golgi apparatus"/>
    <property type="evidence" value="ECO:0007669"/>
    <property type="project" value="UniProtKB-SubCell"/>
</dbReference>
<evidence type="ECO:0000313" key="14">
    <source>
        <dbReference type="EMBL" id="KAH3673898.1"/>
    </source>
</evidence>
<evidence type="ECO:0000256" key="2">
    <source>
        <dbReference type="ARBA" id="ARBA00012513"/>
    </source>
</evidence>
<keyword evidence="15" id="KW-1185">Reference proteome</keyword>
<dbReference type="GO" id="GO:0034272">
    <property type="term" value="C:phosphatidylinositol 3-kinase complex, class III, type II"/>
    <property type="evidence" value="ECO:0007669"/>
    <property type="project" value="TreeGrafter"/>
</dbReference>
<dbReference type="GO" id="GO:0034271">
    <property type="term" value="C:phosphatidylinositol 3-kinase complex, class III, type I"/>
    <property type="evidence" value="ECO:0007669"/>
    <property type="project" value="TreeGrafter"/>
</dbReference>
<feature type="region of interest" description="Disordered" evidence="12">
    <location>
        <begin position="921"/>
        <end position="941"/>
    </location>
</feature>
<dbReference type="InterPro" id="IPR045162">
    <property type="entry name" value="Vps15-like"/>
</dbReference>
<dbReference type="CDD" id="cd13980">
    <property type="entry name" value="STKc_Vps15"/>
    <property type="match status" value="1"/>
</dbReference>
<dbReference type="Gene3D" id="1.10.510.10">
    <property type="entry name" value="Transferase(Phosphotransferase) domain 1"/>
    <property type="match status" value="1"/>
</dbReference>
<dbReference type="PROSITE" id="PS50011">
    <property type="entry name" value="PROTEIN_KINASE_DOM"/>
    <property type="match status" value="1"/>
</dbReference>
<evidence type="ECO:0000256" key="4">
    <source>
        <dbReference type="ARBA" id="ARBA00022574"/>
    </source>
</evidence>
<evidence type="ECO:0000256" key="9">
    <source>
        <dbReference type="ARBA" id="ARBA00022840"/>
    </source>
</evidence>
<keyword evidence="8" id="KW-0418">Kinase</keyword>
<proteinExistence type="predicted"/>
<evidence type="ECO:0000256" key="8">
    <source>
        <dbReference type="ARBA" id="ARBA00022777"/>
    </source>
</evidence>
<reference evidence="14" key="2">
    <citation type="submission" date="2021-01" db="EMBL/GenBank/DDBJ databases">
        <authorList>
            <person name="Schikora-Tamarit M.A."/>
        </authorList>
    </citation>
    <scope>NUCLEOTIDE SEQUENCE</scope>
    <source>
        <strain evidence="14">NCAIM Y.01608</strain>
    </source>
</reference>
<name>A0A9P8PKK4_9ASCO</name>
<dbReference type="GO" id="GO:0006623">
    <property type="term" value="P:protein targeting to vacuole"/>
    <property type="evidence" value="ECO:0007669"/>
    <property type="project" value="TreeGrafter"/>
</dbReference>
<dbReference type="Gene3D" id="1.25.10.10">
    <property type="entry name" value="Leucine-rich Repeat Variant"/>
    <property type="match status" value="2"/>
</dbReference>
<dbReference type="GO" id="GO:0005770">
    <property type="term" value="C:late endosome"/>
    <property type="evidence" value="ECO:0007669"/>
    <property type="project" value="TreeGrafter"/>
</dbReference>
<dbReference type="GO" id="GO:0005524">
    <property type="term" value="F:ATP binding"/>
    <property type="evidence" value="ECO:0007669"/>
    <property type="project" value="UniProtKB-KW"/>
</dbReference>
<dbReference type="SUPFAM" id="SSF48371">
    <property type="entry name" value="ARM repeat"/>
    <property type="match status" value="1"/>
</dbReference>
<accession>A0A9P8PKK4</accession>
<keyword evidence="4 11" id="KW-0853">WD repeat</keyword>
<dbReference type="SUPFAM" id="SSF50978">
    <property type="entry name" value="WD40 repeat-like"/>
    <property type="match status" value="1"/>
</dbReference>
<protein>
    <recommendedName>
        <fullName evidence="2">non-specific serine/threonine protein kinase</fullName>
        <ecNumber evidence="2">2.7.11.1</ecNumber>
    </recommendedName>
</protein>
<dbReference type="PROSITE" id="PS50294">
    <property type="entry name" value="WD_REPEATS_REGION"/>
    <property type="match status" value="1"/>
</dbReference>
<keyword evidence="7" id="KW-0547">Nucleotide-binding</keyword>
<dbReference type="GO" id="GO:0016236">
    <property type="term" value="P:macroautophagy"/>
    <property type="evidence" value="ECO:0007669"/>
    <property type="project" value="InterPro"/>
</dbReference>
<dbReference type="PANTHER" id="PTHR17583:SF0">
    <property type="entry name" value="PHOSPHOINOSITIDE 3-KINASE REGULATORY SUBUNIT 4"/>
    <property type="match status" value="1"/>
</dbReference>
<dbReference type="InterPro" id="IPR000719">
    <property type="entry name" value="Prot_kinase_dom"/>
</dbReference>
<dbReference type="FunFam" id="1.10.510.10:FF:000497">
    <property type="entry name" value="Phosphoinositide 3-kinase regulatory subunit"/>
    <property type="match status" value="1"/>
</dbReference>
<dbReference type="SMART" id="SM00220">
    <property type="entry name" value="S_TKc"/>
    <property type="match status" value="1"/>
</dbReference>
<dbReference type="Pfam" id="PF22956">
    <property type="entry name" value="VPS15-like_hel"/>
    <property type="match status" value="1"/>
</dbReference>
<dbReference type="SUPFAM" id="SSF56112">
    <property type="entry name" value="Protein kinase-like (PK-like)"/>
    <property type="match status" value="1"/>
</dbReference>
<gene>
    <name evidence="14" type="ORF">OGATHE_001878</name>
</gene>